<dbReference type="InterPro" id="IPR036259">
    <property type="entry name" value="MFS_trans_sf"/>
</dbReference>
<reference evidence="8 9" key="1">
    <citation type="submission" date="2019-06" db="EMBL/GenBank/DDBJ databases">
        <authorList>
            <person name="Li J."/>
        </authorList>
    </citation>
    <scope>NUCLEOTIDE SEQUENCE [LARGE SCALE GENOMIC DNA]</scope>
    <source>
        <strain evidence="8 9">LMG 28165</strain>
    </source>
</reference>
<feature type="transmembrane region" description="Helical" evidence="6">
    <location>
        <begin position="81"/>
        <end position="100"/>
    </location>
</feature>
<dbReference type="EMBL" id="VDHJ01000011">
    <property type="protein sequence ID" value="TNL96085.1"/>
    <property type="molecule type" value="Genomic_DNA"/>
</dbReference>
<dbReference type="InterPro" id="IPR050495">
    <property type="entry name" value="ATG22/LtaA_families"/>
</dbReference>
<feature type="transmembrane region" description="Helical" evidence="6">
    <location>
        <begin position="307"/>
        <end position="323"/>
    </location>
</feature>
<dbReference type="PANTHER" id="PTHR23519">
    <property type="entry name" value="AUTOPHAGY-RELATED PROTEIN 22"/>
    <property type="match status" value="1"/>
</dbReference>
<feature type="transmembrane region" description="Helical" evidence="6">
    <location>
        <begin position="249"/>
        <end position="271"/>
    </location>
</feature>
<keyword evidence="5 6" id="KW-0472">Membrane</keyword>
<dbReference type="Pfam" id="PF11700">
    <property type="entry name" value="ATG22"/>
    <property type="match status" value="1"/>
</dbReference>
<comment type="caution">
    <text evidence="8">The sequence shown here is derived from an EMBL/GenBank/DDBJ whole genome shotgun (WGS) entry which is preliminary data.</text>
</comment>
<proteinExistence type="predicted"/>
<accession>A0A5C4U437</accession>
<keyword evidence="2" id="KW-0813">Transport</keyword>
<dbReference type="RefSeq" id="WP_139466108.1">
    <property type="nucleotide sequence ID" value="NZ_VDHJ01000011.1"/>
</dbReference>
<dbReference type="Proteomes" id="UP000312032">
    <property type="component" value="Unassembled WGS sequence"/>
</dbReference>
<feature type="transmembrane region" description="Helical" evidence="6">
    <location>
        <begin position="49"/>
        <end position="69"/>
    </location>
</feature>
<dbReference type="SUPFAM" id="SSF103473">
    <property type="entry name" value="MFS general substrate transporter"/>
    <property type="match status" value="1"/>
</dbReference>
<feature type="transmembrane region" description="Helical" evidence="6">
    <location>
        <begin position="366"/>
        <end position="391"/>
    </location>
</feature>
<keyword evidence="4 6" id="KW-1133">Transmembrane helix</keyword>
<evidence type="ECO:0000256" key="2">
    <source>
        <dbReference type="ARBA" id="ARBA00022448"/>
    </source>
</evidence>
<gene>
    <name evidence="8" type="ORF">FHE74_08640</name>
</gene>
<protein>
    <submittedName>
        <fullName evidence="8">MFS transporter</fullName>
    </submittedName>
</protein>
<feature type="transmembrane region" description="Helical" evidence="6">
    <location>
        <begin position="12"/>
        <end position="33"/>
    </location>
</feature>
<keyword evidence="9" id="KW-1185">Reference proteome</keyword>
<dbReference type="PROSITE" id="PS50850">
    <property type="entry name" value="MFS"/>
    <property type="match status" value="1"/>
</dbReference>
<dbReference type="GO" id="GO:0005886">
    <property type="term" value="C:plasma membrane"/>
    <property type="evidence" value="ECO:0007669"/>
    <property type="project" value="UniProtKB-SubCell"/>
</dbReference>
<comment type="subcellular location">
    <subcellularLocation>
        <location evidence="1">Cell membrane</location>
        <topology evidence="1">Multi-pass membrane protein</topology>
    </subcellularLocation>
</comment>
<dbReference type="PANTHER" id="PTHR23519:SF1">
    <property type="entry name" value="AUTOPHAGY-RELATED PROTEIN 22"/>
    <property type="match status" value="1"/>
</dbReference>
<evidence type="ECO:0000313" key="9">
    <source>
        <dbReference type="Proteomes" id="UP000312032"/>
    </source>
</evidence>
<feature type="transmembrane region" description="Helical" evidence="6">
    <location>
        <begin position="329"/>
        <end position="345"/>
    </location>
</feature>
<evidence type="ECO:0000256" key="4">
    <source>
        <dbReference type="ARBA" id="ARBA00022989"/>
    </source>
</evidence>
<dbReference type="OrthoDB" id="9768783at2"/>
<evidence type="ECO:0000256" key="3">
    <source>
        <dbReference type="ARBA" id="ARBA00022692"/>
    </source>
</evidence>
<feature type="transmembrane region" description="Helical" evidence="6">
    <location>
        <begin position="147"/>
        <end position="167"/>
    </location>
</feature>
<evidence type="ECO:0000256" key="5">
    <source>
        <dbReference type="ARBA" id="ARBA00023136"/>
    </source>
</evidence>
<feature type="transmembrane region" description="Helical" evidence="6">
    <location>
        <begin position="277"/>
        <end position="298"/>
    </location>
</feature>
<feature type="domain" description="Major facilitator superfamily (MFS) profile" evidence="7">
    <location>
        <begin position="13"/>
        <end position="421"/>
    </location>
</feature>
<feature type="transmembrane region" description="Helical" evidence="6">
    <location>
        <begin position="106"/>
        <end position="126"/>
    </location>
</feature>
<dbReference type="Gene3D" id="1.20.1250.20">
    <property type="entry name" value="MFS general substrate transporter like domains"/>
    <property type="match status" value="1"/>
</dbReference>
<feature type="transmembrane region" description="Helical" evidence="6">
    <location>
        <begin position="397"/>
        <end position="417"/>
    </location>
</feature>
<feature type="transmembrane region" description="Helical" evidence="6">
    <location>
        <begin position="187"/>
        <end position="207"/>
    </location>
</feature>
<dbReference type="AlphaFoldDB" id="A0A5C4U437"/>
<organism evidence="8 9">
    <name type="scientific">Corynebacterium tapiri</name>
    <dbReference type="NCBI Taxonomy" id="1448266"/>
    <lineage>
        <taxon>Bacteria</taxon>
        <taxon>Bacillati</taxon>
        <taxon>Actinomycetota</taxon>
        <taxon>Actinomycetes</taxon>
        <taxon>Mycobacteriales</taxon>
        <taxon>Corynebacteriaceae</taxon>
        <taxon>Corynebacterium</taxon>
    </lineage>
</organism>
<evidence type="ECO:0000256" key="6">
    <source>
        <dbReference type="SAM" id="Phobius"/>
    </source>
</evidence>
<keyword evidence="3 6" id="KW-0812">Transmembrane</keyword>
<name>A0A5C4U437_9CORY</name>
<sequence>MRNRAVVSWAVWDFGSAAFNAVLITFIFSVYLVESVGTQIHSAFTPAQWLSFALALGGIAVALITPMMGQRSDLHGRRKRAVGVWTWITVALMAALFLVSNTGPQYFWLGLFLLSLASVTFECAEVNYFAQLSQISTPKTVGRVSGFGWAMGYVGGIVLLLLCYVFFISGDGGVLGIPTENGLNIRVVAVVAAAWFGLSSIPLLLFVPESTPASTHPGSIADSYRRLWSELKQLWHLDRNAVRFLIASAIFRDGLAGVFTYGAILGVSVYGLKPADVLIFGIAANITAAVGALLGGLVDDRFGPKSVIMASLLALIACAGLLFAVDGPVAFWILGLLLCVFVGPAQSSSRSLLARIAPAERSGQMFGFYTTTGRAVSWLAPLAFSAMVSLGGGSDRYGVIGIGIILAAGAVVLAFVADPTRAQSASQVDHTIRVQK</sequence>
<dbReference type="InterPro" id="IPR024671">
    <property type="entry name" value="Atg22-like"/>
</dbReference>
<dbReference type="GO" id="GO:0022857">
    <property type="term" value="F:transmembrane transporter activity"/>
    <property type="evidence" value="ECO:0007669"/>
    <property type="project" value="InterPro"/>
</dbReference>
<evidence type="ECO:0000259" key="7">
    <source>
        <dbReference type="PROSITE" id="PS50850"/>
    </source>
</evidence>
<dbReference type="InterPro" id="IPR020846">
    <property type="entry name" value="MFS_dom"/>
</dbReference>
<evidence type="ECO:0000313" key="8">
    <source>
        <dbReference type="EMBL" id="TNL96085.1"/>
    </source>
</evidence>
<evidence type="ECO:0000256" key="1">
    <source>
        <dbReference type="ARBA" id="ARBA00004651"/>
    </source>
</evidence>